<dbReference type="Gene3D" id="3.40.50.2300">
    <property type="match status" value="1"/>
</dbReference>
<dbReference type="InterPro" id="IPR000700">
    <property type="entry name" value="PAS-assoc_C"/>
</dbReference>
<dbReference type="SUPFAM" id="SSF52172">
    <property type="entry name" value="CheY-like"/>
    <property type="match status" value="1"/>
</dbReference>
<dbReference type="InterPro" id="IPR036890">
    <property type="entry name" value="HATPase_C_sf"/>
</dbReference>
<evidence type="ECO:0000313" key="17">
    <source>
        <dbReference type="Proteomes" id="UP000318704"/>
    </source>
</evidence>
<evidence type="ECO:0000259" key="12">
    <source>
        <dbReference type="PROSITE" id="PS50112"/>
    </source>
</evidence>
<dbReference type="SUPFAM" id="SSF55785">
    <property type="entry name" value="PYP-like sensor domain (PAS domain)"/>
    <property type="match status" value="1"/>
</dbReference>
<dbReference type="GO" id="GO:0000155">
    <property type="term" value="F:phosphorelay sensor kinase activity"/>
    <property type="evidence" value="ECO:0007669"/>
    <property type="project" value="InterPro"/>
</dbReference>
<sequence>MTNSGQKSSLKVQSSQQNEEPADEFHIVGVGASAGGLEALELMFKMMPDDAGMAFVIVQHLSPDFKSLMDELMARHTKMRINRVVDGMVVEPNSLYLIPPKQDMVISDGKLLLTEKDTSQSLSLPIDHFLRTLAQDVGRRSIAVILSGTGSDGSRGIRDIHEAGGLVVAQSPQTSKFDGMPKSAIDTGIVDVIVPPEKISDVLERYINHLHQTELDQPPLDESSIEHVFRLLQERHRIDFNHYKPSTIGRRIERRIQLNHHGNIDEYVDRLEKEPAEVDQLYKDLLIGVTRFFRDREAFKVLKTEIIPQLLPEKKKFEEFRAWVAGCGTGEEVYSIAILINEYLRETNRNINVKIFATDVHQASIDVAHLGIYPETSLGEMEQSIRDRHFIKTEDGYQISSEIRKMIVFAQHNLVKDAPFTRLDMISCRNLLIYLRTMAQKKVLSLFHFGLKTEGILFLGSSESPGELAEEFETLHERWRFFKKRRDIKLPAYLRDPINTERERLNAPARMGSRKKSDSFGKDLIATYDNLLERFMPTSVLVNEHWNVLQLFAGAGKYLVHNDGRLSTNLLEMIDDDLRLALAGGLHRVSQKRKAIRYNNVLARTSEGETQLNIQISLMEDESPNPNYLVQFEEIDVSPEQEKQGSDYLDVEEVTRNRILDLEQEVRYTKENLQATIEELETSNEELQATNEEMVASNEELQSTNEELHSVNEELYTVNAEYQNKIAELTELTDDMNNLLVSTEVHTLFLDDTLSIRKFTPRMAQVFNFISTDVGRKISAFTHNIICDDLVSKIQNVLDKGETYEEKVLSKQNVHFYMRVLPYKSAEYVPGDEIPGIVLTLIDISSLVEAEESIQREQERFSRAIAANRDGTWDWTNVGNDEMWWSPNCYTLLGYKPDEFPALHSEWLNLIHPDDRERVQETSVPGSDSCYVELHRDFEYRMLHKTDGYRWFRHRAIVDHDVSGKPVRMTGSVGDIHDRKCAEMQKVEEILKRDNFLAMLSHELRNPMGAVLNAISLIQDKTYLDYQASGEIKTDAPQIIERQTRHMARLLDDLLDIARFGQGKIEFRLEVVDVIALAQEVLESVNYQIGEKSQTLHMMICDGPIYIYADPIRIKQAQVNLLNNASKYTPEGNDIWYSIDYHEHQVCITVQDNGDGIPSELLASIFELFVQSDSTLARSAGGLGVGLSLARSIVTTHGGDIQVESDGVGKGSTFRIILPMTDKTPKTLKHEPDLSFEGCKILLVEDNFDARNMLAETLQIKGFEVSVAGDGLSGLELYKVKKPDVAVIDIGLPRMDGYQLAREIRKQNTELPPVLIALTGYGRQSDQEAALSAGFDTHLVKPIDPSELIVQIIHQRANIQTNLSEK</sequence>
<dbReference type="InterPro" id="IPR029063">
    <property type="entry name" value="SAM-dependent_MTases_sf"/>
</dbReference>
<feature type="domain" description="PAS" evidence="12">
    <location>
        <begin position="857"/>
        <end position="921"/>
    </location>
</feature>
<dbReference type="Gene3D" id="1.10.287.130">
    <property type="match status" value="1"/>
</dbReference>
<dbReference type="PROSITE" id="PS50109">
    <property type="entry name" value="HIS_KIN"/>
    <property type="match status" value="1"/>
</dbReference>
<dbReference type="Gene3D" id="3.40.50.180">
    <property type="entry name" value="Methylesterase CheB, C-terminal domain"/>
    <property type="match status" value="1"/>
</dbReference>
<protein>
    <recommendedName>
        <fullName evidence="2">histidine kinase</fullName>
        <ecNumber evidence="2">2.7.13.3</ecNumber>
    </recommendedName>
</protein>
<reference evidence="16 17" key="1">
    <citation type="submission" date="2019-03" db="EMBL/GenBank/DDBJ databases">
        <title>Deep-cultivation of Planctomycetes and their phenomic and genomic characterization uncovers novel biology.</title>
        <authorList>
            <person name="Wiegand S."/>
            <person name="Jogler M."/>
            <person name="Boedeker C."/>
            <person name="Pinto D."/>
            <person name="Vollmers J."/>
            <person name="Rivas-Marin E."/>
            <person name="Kohn T."/>
            <person name="Peeters S.H."/>
            <person name="Heuer A."/>
            <person name="Rast P."/>
            <person name="Oberbeckmann S."/>
            <person name="Bunk B."/>
            <person name="Jeske O."/>
            <person name="Meyerdierks A."/>
            <person name="Storesund J.E."/>
            <person name="Kallscheuer N."/>
            <person name="Luecker S."/>
            <person name="Lage O.M."/>
            <person name="Pohl T."/>
            <person name="Merkel B.J."/>
            <person name="Hornburger P."/>
            <person name="Mueller R.-W."/>
            <person name="Bruemmer F."/>
            <person name="Labrenz M."/>
            <person name="Spormann A.M."/>
            <person name="Op den Camp H."/>
            <person name="Overmann J."/>
            <person name="Amann R."/>
            <person name="Jetten M.S.M."/>
            <person name="Mascher T."/>
            <person name="Medema M.H."/>
            <person name="Devos D.P."/>
            <person name="Kaster A.-K."/>
            <person name="Ovreas L."/>
            <person name="Rohde M."/>
            <person name="Galperin M.Y."/>
            <person name="Jogler C."/>
        </authorList>
    </citation>
    <scope>NUCLEOTIDE SEQUENCE [LARGE SCALE GENOMIC DNA]</scope>
    <source>
        <strain evidence="16 17">V144</strain>
    </source>
</reference>
<proteinExistence type="predicted"/>
<dbReference type="SMART" id="SM00387">
    <property type="entry name" value="HATPase_c"/>
    <property type="match status" value="1"/>
</dbReference>
<dbReference type="EC" id="2.7.13.3" evidence="2"/>
<dbReference type="SMART" id="SM00448">
    <property type="entry name" value="REC"/>
    <property type="match status" value="1"/>
</dbReference>
<dbReference type="SUPFAM" id="SSF53335">
    <property type="entry name" value="S-adenosyl-L-methionine-dependent methyltransferases"/>
    <property type="match status" value="1"/>
</dbReference>
<evidence type="ECO:0000256" key="6">
    <source>
        <dbReference type="PROSITE-ProRule" id="PRU00050"/>
    </source>
</evidence>
<evidence type="ECO:0000259" key="11">
    <source>
        <dbReference type="PROSITE" id="PS50110"/>
    </source>
</evidence>
<feature type="domain" description="Histidine kinase" evidence="10">
    <location>
        <begin position="999"/>
        <end position="1222"/>
    </location>
</feature>
<dbReference type="GO" id="GO:0008984">
    <property type="term" value="F:protein-glutamate methylesterase activity"/>
    <property type="evidence" value="ECO:0007669"/>
    <property type="project" value="InterPro"/>
</dbReference>
<keyword evidence="5 16" id="KW-0418">Kinase</keyword>
<dbReference type="InterPro" id="IPR022642">
    <property type="entry name" value="CheR_C"/>
</dbReference>
<dbReference type="GO" id="GO:0005737">
    <property type="term" value="C:cytoplasm"/>
    <property type="evidence" value="ECO:0007669"/>
    <property type="project" value="InterPro"/>
</dbReference>
<feature type="compositionally biased region" description="Low complexity" evidence="9">
    <location>
        <begin position="1"/>
        <end position="17"/>
    </location>
</feature>
<dbReference type="Proteomes" id="UP000318704">
    <property type="component" value="Chromosome"/>
</dbReference>
<dbReference type="InterPro" id="IPR011006">
    <property type="entry name" value="CheY-like_superfamily"/>
</dbReference>
<dbReference type="SUPFAM" id="SSF55874">
    <property type="entry name" value="ATPase domain of HSP90 chaperone/DNA topoisomerase II/histidine kinase"/>
    <property type="match status" value="1"/>
</dbReference>
<dbReference type="InterPro" id="IPR005467">
    <property type="entry name" value="His_kinase_dom"/>
</dbReference>
<dbReference type="SUPFAM" id="SSF47757">
    <property type="entry name" value="Chemotaxis receptor methyltransferase CheR, N-terminal domain"/>
    <property type="match status" value="1"/>
</dbReference>
<keyword evidence="8" id="KW-0175">Coiled coil</keyword>
<evidence type="ECO:0000256" key="8">
    <source>
        <dbReference type="SAM" id="Coils"/>
    </source>
</evidence>
<dbReference type="PANTHER" id="PTHR24422:SF27">
    <property type="entry name" value="PROTEIN-GLUTAMATE O-METHYLTRANSFERASE"/>
    <property type="match status" value="1"/>
</dbReference>
<comment type="catalytic activity">
    <reaction evidence="1">
        <text>ATP + protein L-histidine = ADP + protein N-phospho-L-histidine.</text>
        <dbReference type="EC" id="2.7.13.3"/>
    </reaction>
</comment>
<dbReference type="Pfam" id="PF01739">
    <property type="entry name" value="CheR"/>
    <property type="match status" value="1"/>
</dbReference>
<dbReference type="InterPro" id="IPR022641">
    <property type="entry name" value="CheR_N"/>
</dbReference>
<evidence type="ECO:0000259" key="13">
    <source>
        <dbReference type="PROSITE" id="PS50113"/>
    </source>
</evidence>
<feature type="domain" description="CheB-type methylesterase" evidence="14">
    <location>
        <begin position="21"/>
        <end position="210"/>
    </location>
</feature>
<dbReference type="Gene3D" id="3.30.450.20">
    <property type="entry name" value="PAS domain"/>
    <property type="match status" value="1"/>
</dbReference>
<feature type="active site" evidence="6">
    <location>
        <position position="33"/>
    </location>
</feature>
<dbReference type="SMART" id="SM00091">
    <property type="entry name" value="PAS"/>
    <property type="match status" value="1"/>
</dbReference>
<dbReference type="Pfam" id="PF03705">
    <property type="entry name" value="CheR_N"/>
    <property type="match status" value="1"/>
</dbReference>
<organism evidence="16 17">
    <name type="scientific">Gimesia aquarii</name>
    <dbReference type="NCBI Taxonomy" id="2527964"/>
    <lineage>
        <taxon>Bacteria</taxon>
        <taxon>Pseudomonadati</taxon>
        <taxon>Planctomycetota</taxon>
        <taxon>Planctomycetia</taxon>
        <taxon>Planctomycetales</taxon>
        <taxon>Planctomycetaceae</taxon>
        <taxon>Gimesia</taxon>
    </lineage>
</organism>
<keyword evidence="6" id="KW-0378">Hydrolase</keyword>
<evidence type="ECO:0000256" key="9">
    <source>
        <dbReference type="SAM" id="MobiDB-lite"/>
    </source>
</evidence>
<dbReference type="InterPro" id="IPR035909">
    <property type="entry name" value="CheB_C"/>
</dbReference>
<dbReference type="InterPro" id="IPR036097">
    <property type="entry name" value="HisK_dim/P_sf"/>
</dbReference>
<dbReference type="FunFam" id="3.30.565.10:FF:000006">
    <property type="entry name" value="Sensor histidine kinase WalK"/>
    <property type="match status" value="1"/>
</dbReference>
<evidence type="ECO:0000256" key="3">
    <source>
        <dbReference type="ARBA" id="ARBA00022553"/>
    </source>
</evidence>
<dbReference type="Pfam" id="PF00512">
    <property type="entry name" value="HisKA"/>
    <property type="match status" value="1"/>
</dbReference>
<dbReference type="PRINTS" id="PR00996">
    <property type="entry name" value="CHERMTFRASE"/>
</dbReference>
<dbReference type="CDD" id="cd16434">
    <property type="entry name" value="CheB-CheR_fusion"/>
    <property type="match status" value="1"/>
</dbReference>
<feature type="active site" evidence="6">
    <location>
        <position position="60"/>
    </location>
</feature>
<dbReference type="RefSeq" id="WP_144987850.1">
    <property type="nucleotide sequence ID" value="NZ_CP037920.1"/>
</dbReference>
<dbReference type="InterPro" id="IPR001789">
    <property type="entry name" value="Sig_transdc_resp-reg_receiver"/>
</dbReference>
<dbReference type="Gene3D" id="3.30.565.10">
    <property type="entry name" value="Histidine kinase-like ATPase, C-terminal domain"/>
    <property type="match status" value="1"/>
</dbReference>
<dbReference type="InterPro" id="IPR050903">
    <property type="entry name" value="Bact_Chemotaxis_MeTrfase"/>
</dbReference>
<dbReference type="InterPro" id="IPR013655">
    <property type="entry name" value="PAS_fold_3"/>
</dbReference>
<feature type="modified residue" description="4-aspartylphosphate" evidence="7">
    <location>
        <position position="1289"/>
    </location>
</feature>
<dbReference type="Pfam" id="PF08447">
    <property type="entry name" value="PAS_3"/>
    <property type="match status" value="1"/>
</dbReference>
<dbReference type="PROSITE" id="PS50110">
    <property type="entry name" value="RESPONSE_REGULATORY"/>
    <property type="match status" value="1"/>
</dbReference>
<dbReference type="CDD" id="cd00082">
    <property type="entry name" value="HisKA"/>
    <property type="match status" value="1"/>
</dbReference>
<dbReference type="Gene3D" id="3.40.50.150">
    <property type="entry name" value="Vaccinia Virus protein VP39"/>
    <property type="match status" value="1"/>
</dbReference>
<dbReference type="InterPro" id="IPR000673">
    <property type="entry name" value="Sig_transdc_resp-reg_Me-estase"/>
</dbReference>
<dbReference type="InterPro" id="IPR003661">
    <property type="entry name" value="HisK_dim/P_dom"/>
</dbReference>
<dbReference type="InterPro" id="IPR000780">
    <property type="entry name" value="CheR_MeTrfase"/>
</dbReference>
<keyword evidence="4 16" id="KW-0808">Transferase</keyword>
<dbReference type="SUPFAM" id="SSF52738">
    <property type="entry name" value="Methylesterase CheB, C-terminal domain"/>
    <property type="match status" value="1"/>
</dbReference>
<dbReference type="PANTHER" id="PTHR24422">
    <property type="entry name" value="CHEMOTAXIS PROTEIN METHYLTRANSFERASE"/>
    <property type="match status" value="1"/>
</dbReference>
<evidence type="ECO:0000259" key="15">
    <source>
        <dbReference type="PROSITE" id="PS50123"/>
    </source>
</evidence>
<feature type="active site" evidence="6">
    <location>
        <position position="152"/>
    </location>
</feature>
<dbReference type="InterPro" id="IPR003594">
    <property type="entry name" value="HATPase_dom"/>
</dbReference>
<evidence type="ECO:0000256" key="4">
    <source>
        <dbReference type="ARBA" id="ARBA00022679"/>
    </source>
</evidence>
<dbReference type="PROSITE" id="PS50122">
    <property type="entry name" value="CHEB"/>
    <property type="match status" value="1"/>
</dbReference>
<dbReference type="Pfam" id="PF01339">
    <property type="entry name" value="CheB_methylest"/>
    <property type="match status" value="1"/>
</dbReference>
<dbReference type="Pfam" id="PF13596">
    <property type="entry name" value="PAS_10"/>
    <property type="match status" value="1"/>
</dbReference>
<dbReference type="PROSITE" id="PS50112">
    <property type="entry name" value="PAS"/>
    <property type="match status" value="1"/>
</dbReference>
<gene>
    <name evidence="16" type="primary">luxQ_8</name>
    <name evidence="16" type="ORF">V144x_43660</name>
</gene>
<feature type="coiled-coil region" evidence="8">
    <location>
        <begin position="659"/>
        <end position="739"/>
    </location>
</feature>
<feature type="region of interest" description="Disordered" evidence="9">
    <location>
        <begin position="1"/>
        <end position="24"/>
    </location>
</feature>
<feature type="domain" description="CheR-type methyltransferase" evidence="15">
    <location>
        <begin position="213"/>
        <end position="485"/>
    </location>
</feature>
<evidence type="ECO:0000313" key="16">
    <source>
        <dbReference type="EMBL" id="QDT98857.1"/>
    </source>
</evidence>
<feature type="domain" description="PAC" evidence="13">
    <location>
        <begin position="936"/>
        <end position="988"/>
    </location>
</feature>
<dbReference type="GO" id="GO:0000156">
    <property type="term" value="F:phosphorelay response regulator activity"/>
    <property type="evidence" value="ECO:0007669"/>
    <property type="project" value="InterPro"/>
</dbReference>
<evidence type="ECO:0000256" key="5">
    <source>
        <dbReference type="ARBA" id="ARBA00022777"/>
    </source>
</evidence>
<dbReference type="SUPFAM" id="SSF47384">
    <property type="entry name" value="Homodimeric domain of signal transducing histidine kinase"/>
    <property type="match status" value="1"/>
</dbReference>
<dbReference type="SMART" id="SM00388">
    <property type="entry name" value="HisKA"/>
    <property type="match status" value="1"/>
</dbReference>
<dbReference type="Pfam" id="PF00072">
    <property type="entry name" value="Response_reg"/>
    <property type="match status" value="1"/>
</dbReference>
<evidence type="ECO:0000259" key="14">
    <source>
        <dbReference type="PROSITE" id="PS50122"/>
    </source>
</evidence>
<keyword evidence="6" id="KW-0145">Chemotaxis</keyword>
<dbReference type="GO" id="GO:0008757">
    <property type="term" value="F:S-adenosylmethionine-dependent methyltransferase activity"/>
    <property type="evidence" value="ECO:0007669"/>
    <property type="project" value="InterPro"/>
</dbReference>
<dbReference type="InterPro" id="IPR035965">
    <property type="entry name" value="PAS-like_dom_sf"/>
</dbReference>
<accession>A0A517W0S6</accession>
<evidence type="ECO:0000256" key="2">
    <source>
        <dbReference type="ARBA" id="ARBA00012438"/>
    </source>
</evidence>
<evidence type="ECO:0000256" key="1">
    <source>
        <dbReference type="ARBA" id="ARBA00000085"/>
    </source>
</evidence>
<feature type="domain" description="Response regulatory" evidence="11">
    <location>
        <begin position="1240"/>
        <end position="1356"/>
    </location>
</feature>
<name>A0A517W0S6_9PLAN</name>
<evidence type="ECO:0000259" key="10">
    <source>
        <dbReference type="PROSITE" id="PS50109"/>
    </source>
</evidence>
<dbReference type="PROSITE" id="PS50123">
    <property type="entry name" value="CHER"/>
    <property type="match status" value="1"/>
</dbReference>
<dbReference type="PROSITE" id="PS50113">
    <property type="entry name" value="PAC"/>
    <property type="match status" value="1"/>
</dbReference>
<dbReference type="Pfam" id="PF02518">
    <property type="entry name" value="HATPase_c"/>
    <property type="match status" value="1"/>
</dbReference>
<dbReference type="InterPro" id="IPR000014">
    <property type="entry name" value="PAS"/>
</dbReference>
<evidence type="ECO:0000256" key="7">
    <source>
        <dbReference type="PROSITE-ProRule" id="PRU00169"/>
    </source>
</evidence>
<dbReference type="CDD" id="cd00075">
    <property type="entry name" value="HATPase"/>
    <property type="match status" value="1"/>
</dbReference>
<dbReference type="CDD" id="cd17580">
    <property type="entry name" value="REC_2_DhkD-like"/>
    <property type="match status" value="1"/>
</dbReference>
<dbReference type="GO" id="GO:0006935">
    <property type="term" value="P:chemotaxis"/>
    <property type="evidence" value="ECO:0007669"/>
    <property type="project" value="UniProtKB-UniRule"/>
</dbReference>
<dbReference type="CDD" id="cd00130">
    <property type="entry name" value="PAS"/>
    <property type="match status" value="1"/>
</dbReference>
<keyword evidence="3 7" id="KW-0597">Phosphoprotein</keyword>
<dbReference type="SMART" id="SM00138">
    <property type="entry name" value="MeTrc"/>
    <property type="match status" value="1"/>
</dbReference>
<dbReference type="KEGG" id="gaw:V144x_43660"/>
<dbReference type="EMBL" id="CP037920">
    <property type="protein sequence ID" value="QDT98857.1"/>
    <property type="molecule type" value="Genomic_DNA"/>
</dbReference>